<comment type="similarity">
    <text evidence="7">Belongs to the DHHC palmitoyltransferase family.</text>
</comment>
<evidence type="ECO:0000256" key="2">
    <source>
        <dbReference type="ARBA" id="ARBA00022679"/>
    </source>
</evidence>
<dbReference type="PANTHER" id="PTHR12246">
    <property type="entry name" value="PALMITOYLTRANSFERASE ZDHHC16"/>
    <property type="match status" value="1"/>
</dbReference>
<keyword evidence="4 7" id="KW-1133">Transmembrane helix</keyword>
<sequence>MMERGRRWKVTTSDAFSVAFLITAVLSVFYFEIFVVLYGVEGGYFPRPLHVLNAFFILSNILGNYIMVIMTDSSTKKITLPVLLKPTWHLCPICQVNAPPRAYHCDKCNCCLFKRDHHCTFAGCCIGLKNFRYFLVFLFYLSLGCFYATVFNMYFIWDYLGGFSLFSVIAHIVPFVFWLFGYLCFRVFIYTMLSMLALVGFLFVGNLFVFHVQNMLRNQTTFEKNTGSRIYDLGWKQNIVECLGENYIRVFICPLCVSPLPSDGLSFVAHQNAPSPTLQPPLKVARNNLRQRHS</sequence>
<evidence type="ECO:0000256" key="1">
    <source>
        <dbReference type="ARBA" id="ARBA00004141"/>
    </source>
</evidence>
<organism evidence="9 10">
    <name type="scientific">Caerostris extrusa</name>
    <name type="common">Bark spider</name>
    <name type="synonym">Caerostris bankana</name>
    <dbReference type="NCBI Taxonomy" id="172846"/>
    <lineage>
        <taxon>Eukaryota</taxon>
        <taxon>Metazoa</taxon>
        <taxon>Ecdysozoa</taxon>
        <taxon>Arthropoda</taxon>
        <taxon>Chelicerata</taxon>
        <taxon>Arachnida</taxon>
        <taxon>Araneae</taxon>
        <taxon>Araneomorphae</taxon>
        <taxon>Entelegynae</taxon>
        <taxon>Araneoidea</taxon>
        <taxon>Araneidae</taxon>
        <taxon>Caerostris</taxon>
    </lineage>
</organism>
<dbReference type="Proteomes" id="UP001054945">
    <property type="component" value="Unassembled WGS sequence"/>
</dbReference>
<dbReference type="InterPro" id="IPR039859">
    <property type="entry name" value="PFA4/ZDH16/20/ERF2-like"/>
</dbReference>
<keyword evidence="2 7" id="KW-0808">Transferase</keyword>
<feature type="transmembrane region" description="Helical" evidence="7">
    <location>
        <begin position="20"/>
        <end position="40"/>
    </location>
</feature>
<comment type="caution">
    <text evidence="9">The sequence shown here is derived from an EMBL/GenBank/DDBJ whole genome shotgun (WGS) entry which is preliminary data.</text>
</comment>
<feature type="transmembrane region" description="Helical" evidence="7">
    <location>
        <begin position="163"/>
        <end position="180"/>
    </location>
</feature>
<keyword evidence="6 7" id="KW-0012">Acyltransferase</keyword>
<feature type="transmembrane region" description="Helical" evidence="7">
    <location>
        <begin position="187"/>
        <end position="210"/>
    </location>
</feature>
<feature type="transmembrane region" description="Helical" evidence="7">
    <location>
        <begin position="133"/>
        <end position="157"/>
    </location>
</feature>
<protein>
    <recommendedName>
        <fullName evidence="7">Palmitoyltransferase</fullName>
        <ecNumber evidence="7">2.3.1.225</ecNumber>
    </recommendedName>
</protein>
<proteinExistence type="inferred from homology"/>
<evidence type="ECO:0000313" key="9">
    <source>
        <dbReference type="EMBL" id="GIX71072.1"/>
    </source>
</evidence>
<dbReference type="PROSITE" id="PS50216">
    <property type="entry name" value="DHHC"/>
    <property type="match status" value="1"/>
</dbReference>
<accession>A0AAV4MFU6</accession>
<keyword evidence="5 7" id="KW-0472">Membrane</keyword>
<keyword evidence="10" id="KW-1185">Reference proteome</keyword>
<evidence type="ECO:0000313" key="10">
    <source>
        <dbReference type="Proteomes" id="UP001054945"/>
    </source>
</evidence>
<evidence type="ECO:0000259" key="8">
    <source>
        <dbReference type="Pfam" id="PF01529"/>
    </source>
</evidence>
<keyword evidence="3 7" id="KW-0812">Transmembrane</keyword>
<dbReference type="GO" id="GO:0019706">
    <property type="term" value="F:protein-cysteine S-palmitoyltransferase activity"/>
    <property type="evidence" value="ECO:0007669"/>
    <property type="project" value="UniProtKB-EC"/>
</dbReference>
<reference evidence="9 10" key="1">
    <citation type="submission" date="2021-06" db="EMBL/GenBank/DDBJ databases">
        <title>Caerostris extrusa draft genome.</title>
        <authorList>
            <person name="Kono N."/>
            <person name="Arakawa K."/>
        </authorList>
    </citation>
    <scope>NUCLEOTIDE SEQUENCE [LARGE SCALE GENOMIC DNA]</scope>
</reference>
<dbReference type="EC" id="2.3.1.225" evidence="7"/>
<gene>
    <name evidence="9" type="primary">B4U79_05264</name>
    <name evidence="9" type="ORF">CEXT_555711</name>
</gene>
<name>A0AAV4MFU6_CAEEX</name>
<dbReference type="AlphaFoldDB" id="A0AAV4MFU6"/>
<comment type="catalytic activity">
    <reaction evidence="7">
        <text>L-cysteinyl-[protein] + hexadecanoyl-CoA = S-hexadecanoyl-L-cysteinyl-[protein] + CoA</text>
        <dbReference type="Rhea" id="RHEA:36683"/>
        <dbReference type="Rhea" id="RHEA-COMP:10131"/>
        <dbReference type="Rhea" id="RHEA-COMP:11032"/>
        <dbReference type="ChEBI" id="CHEBI:29950"/>
        <dbReference type="ChEBI" id="CHEBI:57287"/>
        <dbReference type="ChEBI" id="CHEBI:57379"/>
        <dbReference type="ChEBI" id="CHEBI:74151"/>
        <dbReference type="EC" id="2.3.1.225"/>
    </reaction>
</comment>
<evidence type="ECO:0000256" key="5">
    <source>
        <dbReference type="ARBA" id="ARBA00023136"/>
    </source>
</evidence>
<comment type="domain">
    <text evidence="7">The DHHC domain is required for palmitoyltransferase activity.</text>
</comment>
<dbReference type="EMBL" id="BPLR01019716">
    <property type="protein sequence ID" value="GIX71072.1"/>
    <property type="molecule type" value="Genomic_DNA"/>
</dbReference>
<feature type="transmembrane region" description="Helical" evidence="7">
    <location>
        <begin position="52"/>
        <end position="70"/>
    </location>
</feature>
<evidence type="ECO:0000256" key="3">
    <source>
        <dbReference type="ARBA" id="ARBA00022692"/>
    </source>
</evidence>
<feature type="domain" description="Palmitoyltransferase DHHC" evidence="8">
    <location>
        <begin position="88"/>
        <end position="224"/>
    </location>
</feature>
<evidence type="ECO:0000256" key="7">
    <source>
        <dbReference type="RuleBase" id="RU079119"/>
    </source>
</evidence>
<evidence type="ECO:0000256" key="4">
    <source>
        <dbReference type="ARBA" id="ARBA00022989"/>
    </source>
</evidence>
<dbReference type="Pfam" id="PF01529">
    <property type="entry name" value="DHHC"/>
    <property type="match status" value="1"/>
</dbReference>
<comment type="subcellular location">
    <subcellularLocation>
        <location evidence="1">Membrane</location>
        <topology evidence="1">Multi-pass membrane protein</topology>
    </subcellularLocation>
</comment>
<dbReference type="GO" id="GO:0016020">
    <property type="term" value="C:membrane"/>
    <property type="evidence" value="ECO:0007669"/>
    <property type="project" value="UniProtKB-SubCell"/>
</dbReference>
<dbReference type="InterPro" id="IPR001594">
    <property type="entry name" value="Palmitoyltrfase_DHHC"/>
</dbReference>
<evidence type="ECO:0000256" key="6">
    <source>
        <dbReference type="ARBA" id="ARBA00023315"/>
    </source>
</evidence>